<keyword evidence="1" id="KW-1133">Transmembrane helix</keyword>
<organism evidence="2 4">
    <name type="scientific">Enterococcus moraviensis ATCC BAA-383</name>
    <dbReference type="NCBI Taxonomy" id="1158609"/>
    <lineage>
        <taxon>Bacteria</taxon>
        <taxon>Bacillati</taxon>
        <taxon>Bacillota</taxon>
        <taxon>Bacilli</taxon>
        <taxon>Lactobacillales</taxon>
        <taxon>Enterococcaceae</taxon>
        <taxon>Enterococcus</taxon>
    </lineage>
</organism>
<keyword evidence="1" id="KW-0472">Membrane</keyword>
<evidence type="ECO:0000313" key="5">
    <source>
        <dbReference type="Proteomes" id="UP000014157"/>
    </source>
</evidence>
<dbReference type="EMBL" id="AJAS01000011">
    <property type="protein sequence ID" value="EOI02657.1"/>
    <property type="molecule type" value="Genomic_DNA"/>
</dbReference>
<comment type="caution">
    <text evidence="2">The sequence shown here is derived from an EMBL/GenBank/DDBJ whole genome shotgun (WGS) entry which is preliminary data.</text>
</comment>
<dbReference type="Proteomes" id="UP000013781">
    <property type="component" value="Unassembled WGS sequence"/>
</dbReference>
<evidence type="ECO:0000313" key="2">
    <source>
        <dbReference type="EMBL" id="EOI02657.1"/>
    </source>
</evidence>
<evidence type="ECO:0000313" key="3">
    <source>
        <dbReference type="EMBL" id="EOT73966.1"/>
    </source>
</evidence>
<dbReference type="Proteomes" id="UP000014157">
    <property type="component" value="Unassembled WGS sequence"/>
</dbReference>
<protein>
    <submittedName>
        <fullName evidence="2">Uncharacterized protein</fullName>
    </submittedName>
</protein>
<dbReference type="AlphaFoldDB" id="R2TR52"/>
<keyword evidence="1" id="KW-0812">Transmembrane</keyword>
<sequence length="46" mass="5407">MPGRKESIRNSYFIIFLIWLTGIILILNFLPIQDPDTLSLEEMIEL</sequence>
<accession>R2TR52</accession>
<reference evidence="2 4" key="1">
    <citation type="submission" date="2013-02" db="EMBL/GenBank/DDBJ databases">
        <title>The Genome Sequence of Enterococcus moraviensis BAA-383.</title>
        <authorList>
            <consortium name="The Broad Institute Genome Sequencing Platform"/>
            <consortium name="The Broad Institute Genome Sequencing Center for Infectious Disease"/>
            <person name="Earl A.M."/>
            <person name="Gilmore M.S."/>
            <person name="Lebreton F."/>
            <person name="Walker B."/>
            <person name="Young S.K."/>
            <person name="Zeng Q."/>
            <person name="Gargeya S."/>
            <person name="Fitzgerald M."/>
            <person name="Haas B."/>
            <person name="Abouelleil A."/>
            <person name="Alvarado L."/>
            <person name="Arachchi H.M."/>
            <person name="Berlin A.M."/>
            <person name="Chapman S.B."/>
            <person name="Dewar J."/>
            <person name="Goldberg J."/>
            <person name="Griggs A."/>
            <person name="Gujja S."/>
            <person name="Hansen M."/>
            <person name="Howarth C."/>
            <person name="Imamovic A."/>
            <person name="Larimer J."/>
            <person name="McCowan C."/>
            <person name="Murphy C."/>
            <person name="Neiman D."/>
            <person name="Pearson M."/>
            <person name="Priest M."/>
            <person name="Roberts A."/>
            <person name="Saif S."/>
            <person name="Shea T."/>
            <person name="Sisk P."/>
            <person name="Sykes S."/>
            <person name="Wortman J."/>
            <person name="Nusbaum C."/>
            <person name="Birren B."/>
        </authorList>
    </citation>
    <scope>NUCLEOTIDE SEQUENCE [LARGE SCALE GENOMIC DNA]</scope>
    <source>
        <strain evidence="2 4">ATCC BAA-383</strain>
    </source>
</reference>
<proteinExistence type="predicted"/>
<keyword evidence="5" id="KW-1185">Reference proteome</keyword>
<name>R2TR52_9ENTE</name>
<feature type="transmembrane region" description="Helical" evidence="1">
    <location>
        <begin position="12"/>
        <end position="32"/>
    </location>
</feature>
<evidence type="ECO:0000256" key="1">
    <source>
        <dbReference type="SAM" id="Phobius"/>
    </source>
</evidence>
<dbReference type="EMBL" id="ASWB01000001">
    <property type="protein sequence ID" value="EOT73966.1"/>
    <property type="molecule type" value="Genomic_DNA"/>
</dbReference>
<gene>
    <name evidence="3" type="ORF">I586_00962</name>
    <name evidence="2" type="ORF">UAY_00904</name>
</gene>
<dbReference type="eggNOG" id="ENOG50308C7">
    <property type="taxonomic scope" value="Bacteria"/>
</dbReference>
<reference evidence="3 5" key="2">
    <citation type="submission" date="2013-03" db="EMBL/GenBank/DDBJ databases">
        <title>The Genome Sequence of Enterococcus moraviensis BAA-383 (PacBio/Illumina hybrid assembly).</title>
        <authorList>
            <consortium name="The Broad Institute Genomics Platform"/>
            <consortium name="The Broad Institute Genome Sequencing Center for Infectious Disease"/>
            <person name="Earl A."/>
            <person name="Russ C."/>
            <person name="Gilmore M."/>
            <person name="Surin D."/>
            <person name="Walker B."/>
            <person name="Young S."/>
            <person name="Zeng Q."/>
            <person name="Gargeya S."/>
            <person name="Fitzgerald M."/>
            <person name="Haas B."/>
            <person name="Abouelleil A."/>
            <person name="Allen A.W."/>
            <person name="Alvarado L."/>
            <person name="Arachchi H.M."/>
            <person name="Berlin A.M."/>
            <person name="Chapman S.B."/>
            <person name="Gainer-Dewar J."/>
            <person name="Goldberg J."/>
            <person name="Griggs A."/>
            <person name="Gujja S."/>
            <person name="Hansen M."/>
            <person name="Howarth C."/>
            <person name="Imamovic A."/>
            <person name="Ireland A."/>
            <person name="Larimer J."/>
            <person name="McCowan C."/>
            <person name="Murphy C."/>
            <person name="Pearson M."/>
            <person name="Poon T.W."/>
            <person name="Priest M."/>
            <person name="Roberts A."/>
            <person name="Saif S."/>
            <person name="Shea T."/>
            <person name="Sisk P."/>
            <person name="Sykes S."/>
            <person name="Wortman J."/>
            <person name="Nusbaum C."/>
            <person name="Birren B."/>
        </authorList>
    </citation>
    <scope>NUCLEOTIDE SEQUENCE [LARGE SCALE GENOMIC DNA]</scope>
    <source>
        <strain evidence="3 5">ATCC BAA-383</strain>
    </source>
</reference>
<evidence type="ECO:0000313" key="4">
    <source>
        <dbReference type="Proteomes" id="UP000013781"/>
    </source>
</evidence>
<dbReference type="HOGENOM" id="CLU_3183436_0_0_9"/>